<reference evidence="1" key="1">
    <citation type="submission" date="2019-03" db="EMBL/GenBank/DDBJ databases">
        <title>Single cell metagenomics reveals metabolic interactions within the superorganism composed of flagellate Streblomastix strix and complex community of Bacteroidetes bacteria on its surface.</title>
        <authorList>
            <person name="Treitli S.C."/>
            <person name="Kolisko M."/>
            <person name="Husnik F."/>
            <person name="Keeling P."/>
            <person name="Hampl V."/>
        </authorList>
    </citation>
    <scope>NUCLEOTIDE SEQUENCE</scope>
    <source>
        <strain evidence="1">STM</strain>
    </source>
</reference>
<name>A0A5J4PDL7_9ZZZZ</name>
<accession>A0A5J4PDL7</accession>
<organism evidence="1">
    <name type="scientific">termite gut metagenome</name>
    <dbReference type="NCBI Taxonomy" id="433724"/>
    <lineage>
        <taxon>unclassified sequences</taxon>
        <taxon>metagenomes</taxon>
        <taxon>organismal metagenomes</taxon>
    </lineage>
</organism>
<proteinExistence type="predicted"/>
<feature type="non-terminal residue" evidence="1">
    <location>
        <position position="29"/>
    </location>
</feature>
<gene>
    <name evidence="1" type="ORF">EZS27_040920</name>
</gene>
<comment type="caution">
    <text evidence="1">The sequence shown here is derived from an EMBL/GenBank/DDBJ whole genome shotgun (WGS) entry which is preliminary data.</text>
</comment>
<dbReference type="EMBL" id="SNRY01009193">
    <property type="protein sequence ID" value="KAA6307412.1"/>
    <property type="molecule type" value="Genomic_DNA"/>
</dbReference>
<dbReference type="AlphaFoldDB" id="A0A5J4PDL7"/>
<sequence length="29" mass="3560">MAKKKDDIEYYKKSGLFTMKMFNSIKNHY</sequence>
<evidence type="ECO:0000313" key="1">
    <source>
        <dbReference type="EMBL" id="KAA6307412.1"/>
    </source>
</evidence>
<protein>
    <submittedName>
        <fullName evidence="1">Uncharacterized protein</fullName>
    </submittedName>
</protein>